<dbReference type="PANTHER" id="PTHR30272:SF1">
    <property type="entry name" value="3-HYDROXYACYL-[ACYL-CARRIER-PROTEIN] DEHYDRATASE"/>
    <property type="match status" value="1"/>
</dbReference>
<accession>A0ABP4ZPM0</accession>
<dbReference type="InterPro" id="IPR054545">
    <property type="entry name" value="ApeI-like"/>
</dbReference>
<feature type="compositionally biased region" description="Low complexity" evidence="3">
    <location>
        <begin position="135"/>
        <end position="152"/>
    </location>
</feature>
<comment type="similarity">
    <text evidence="1">Belongs to the thioester dehydratase family. FabZ subfamily.</text>
</comment>
<evidence type="ECO:0000256" key="3">
    <source>
        <dbReference type="SAM" id="MobiDB-lite"/>
    </source>
</evidence>
<dbReference type="Pfam" id="PF22818">
    <property type="entry name" value="ApeI-like"/>
    <property type="match status" value="1"/>
</dbReference>
<keyword evidence="6" id="KW-1185">Reference proteome</keyword>
<dbReference type="Pfam" id="PF22817">
    <property type="entry name" value="ApeP-like"/>
    <property type="match status" value="1"/>
</dbReference>
<evidence type="ECO:0000256" key="1">
    <source>
        <dbReference type="ARBA" id="ARBA00009174"/>
    </source>
</evidence>
<evidence type="ECO:0000313" key="5">
    <source>
        <dbReference type="EMBL" id="GAA1866363.1"/>
    </source>
</evidence>
<dbReference type="EMBL" id="BAAANL010000005">
    <property type="protein sequence ID" value="GAA1866363.1"/>
    <property type="molecule type" value="Genomic_DNA"/>
</dbReference>
<dbReference type="RefSeq" id="WP_344103438.1">
    <property type="nucleotide sequence ID" value="NZ_BAAANL010000005.1"/>
</dbReference>
<evidence type="ECO:0000259" key="4">
    <source>
        <dbReference type="Pfam" id="PF22818"/>
    </source>
</evidence>
<dbReference type="Proteomes" id="UP001501094">
    <property type="component" value="Unassembled WGS sequence"/>
</dbReference>
<evidence type="ECO:0000313" key="6">
    <source>
        <dbReference type="Proteomes" id="UP001501094"/>
    </source>
</evidence>
<feature type="domain" description="ApeI dehydratase-like" evidence="4">
    <location>
        <begin position="35"/>
        <end position="122"/>
    </location>
</feature>
<dbReference type="PANTHER" id="PTHR30272">
    <property type="entry name" value="3-HYDROXYACYL-[ACYL-CARRIER-PROTEIN] DEHYDRATASE"/>
    <property type="match status" value="1"/>
</dbReference>
<comment type="caution">
    <text evidence="5">The sequence shown here is derived from an EMBL/GenBank/DDBJ whole genome shotgun (WGS) entry which is preliminary data.</text>
</comment>
<organism evidence="5 6">
    <name type="scientific">Myceligenerans crystallogenes</name>
    <dbReference type="NCBI Taxonomy" id="316335"/>
    <lineage>
        <taxon>Bacteria</taxon>
        <taxon>Bacillati</taxon>
        <taxon>Actinomycetota</taxon>
        <taxon>Actinomycetes</taxon>
        <taxon>Micrococcales</taxon>
        <taxon>Promicromonosporaceae</taxon>
        <taxon>Myceligenerans</taxon>
    </lineage>
</organism>
<dbReference type="InterPro" id="IPR013114">
    <property type="entry name" value="FabA_FabZ"/>
</dbReference>
<dbReference type="InterPro" id="IPR016776">
    <property type="entry name" value="ApeP-like_dehydratase"/>
</dbReference>
<dbReference type="Gene3D" id="3.10.129.10">
    <property type="entry name" value="Hotdog Thioesterase"/>
    <property type="match status" value="2"/>
</dbReference>
<dbReference type="SUPFAM" id="SSF54637">
    <property type="entry name" value="Thioesterase/thiol ester dehydrase-isomerase"/>
    <property type="match status" value="2"/>
</dbReference>
<proteinExistence type="inferred from homology"/>
<feature type="compositionally biased region" description="Low complexity" evidence="3">
    <location>
        <begin position="303"/>
        <end position="326"/>
    </location>
</feature>
<protein>
    <recommendedName>
        <fullName evidence="4">ApeI dehydratase-like domain-containing protein</fullName>
    </recommendedName>
</protein>
<sequence length="333" mass="34056">MTTAPAEVVTRLAGAGLTREAGPDDAAGGTERYSAVLPVGHPALAGHYPGYPIVPGVFLVEIAASAEAFRLGVPELGDRWTGVPSVRFRAPVFPGQRILLDRTERRGRPRYALSHEDGTAVATVDLDVAGEAREPGGPAEAAAPPASSAPSADYPRPEEILPHRPPMLLLDRVESVEPGAAVTATYTVTAGAGGATPDGAAGAMPWPLVVESWAQAAAMLTTWHEPTPDVRTGSVLLFGGAREVTFGAPAPAGTTLTHEVTLVADSGGAAVLSGSSRAGDREVLRVGQLTIGRRPASELPDPGQARNAANAGGTADAANTANTAQDENQEVAR</sequence>
<feature type="region of interest" description="Disordered" evidence="3">
    <location>
        <begin position="131"/>
        <end position="160"/>
    </location>
</feature>
<gene>
    <name evidence="5" type="ORF">GCM10009751_25640</name>
</gene>
<reference evidence="6" key="1">
    <citation type="journal article" date="2019" name="Int. J. Syst. Evol. Microbiol.">
        <title>The Global Catalogue of Microorganisms (GCM) 10K type strain sequencing project: providing services to taxonomists for standard genome sequencing and annotation.</title>
        <authorList>
            <consortium name="The Broad Institute Genomics Platform"/>
            <consortium name="The Broad Institute Genome Sequencing Center for Infectious Disease"/>
            <person name="Wu L."/>
            <person name="Ma J."/>
        </authorList>
    </citation>
    <scope>NUCLEOTIDE SEQUENCE [LARGE SCALE GENOMIC DNA]</scope>
    <source>
        <strain evidence="6">JCM 14326</strain>
    </source>
</reference>
<dbReference type="InterPro" id="IPR029069">
    <property type="entry name" value="HotDog_dom_sf"/>
</dbReference>
<evidence type="ECO:0000256" key="2">
    <source>
        <dbReference type="ARBA" id="ARBA00023239"/>
    </source>
</evidence>
<feature type="region of interest" description="Disordered" evidence="3">
    <location>
        <begin position="291"/>
        <end position="333"/>
    </location>
</feature>
<keyword evidence="2" id="KW-0456">Lyase</keyword>
<name>A0ABP4ZPM0_9MICO</name>